<dbReference type="Gene3D" id="3.40.50.1010">
    <property type="entry name" value="5'-nuclease"/>
    <property type="match status" value="1"/>
</dbReference>
<evidence type="ECO:0000256" key="5">
    <source>
        <dbReference type="ARBA" id="ARBA00022801"/>
    </source>
</evidence>
<keyword evidence="4 8" id="KW-0479">Metal-binding</keyword>
<keyword evidence="11" id="KW-1185">Reference proteome</keyword>
<evidence type="ECO:0000256" key="6">
    <source>
        <dbReference type="ARBA" id="ARBA00022842"/>
    </source>
</evidence>
<reference evidence="10 11" key="1">
    <citation type="submission" date="2019-06" db="EMBL/GenBank/DDBJ databases">
        <title>Genome analyses of bacteria isolated from kimchi.</title>
        <authorList>
            <person name="Lee S."/>
            <person name="Ahn S."/>
            <person name="Roh S."/>
        </authorList>
    </citation>
    <scope>NUCLEOTIDE SEQUENCE [LARGE SCALE GENOMIC DNA]</scope>
    <source>
        <strain evidence="10 11">CBA4606</strain>
    </source>
</reference>
<dbReference type="GO" id="GO:0090729">
    <property type="term" value="F:toxin activity"/>
    <property type="evidence" value="ECO:0007669"/>
    <property type="project" value="UniProtKB-KW"/>
</dbReference>
<comment type="similarity">
    <text evidence="7 8">Belongs to the PINc/VapC protein family.</text>
</comment>
<dbReference type="CDD" id="cd18746">
    <property type="entry name" value="PIN_VapC4-5_FitB-like"/>
    <property type="match status" value="1"/>
</dbReference>
<dbReference type="Pfam" id="PF01850">
    <property type="entry name" value="PIN"/>
    <property type="match status" value="1"/>
</dbReference>
<feature type="domain" description="PIN" evidence="9">
    <location>
        <begin position="3"/>
        <end position="125"/>
    </location>
</feature>
<dbReference type="KEGG" id="paur:FGL86_03665"/>
<comment type="cofactor">
    <cofactor evidence="1 8">
        <name>Mg(2+)</name>
        <dbReference type="ChEBI" id="CHEBI:18420"/>
    </cofactor>
</comment>
<feature type="binding site" evidence="8">
    <location>
        <position position="6"/>
    </location>
    <ligand>
        <name>Mg(2+)</name>
        <dbReference type="ChEBI" id="CHEBI:18420"/>
    </ligand>
</feature>
<dbReference type="PANTHER" id="PTHR33653:SF1">
    <property type="entry name" value="RIBONUCLEASE VAPC2"/>
    <property type="match status" value="1"/>
</dbReference>
<keyword evidence="8" id="KW-0800">Toxin</keyword>
<dbReference type="EC" id="3.1.-.-" evidence="8"/>
<evidence type="ECO:0000256" key="2">
    <source>
        <dbReference type="ARBA" id="ARBA00022649"/>
    </source>
</evidence>
<evidence type="ECO:0000259" key="9">
    <source>
        <dbReference type="Pfam" id="PF01850"/>
    </source>
</evidence>
<evidence type="ECO:0000256" key="7">
    <source>
        <dbReference type="ARBA" id="ARBA00038093"/>
    </source>
</evidence>
<gene>
    <name evidence="8" type="primary">vapC</name>
    <name evidence="10" type="ORF">FGL86_03665</name>
</gene>
<keyword evidence="2 8" id="KW-1277">Toxin-antitoxin system</keyword>
<proteinExistence type="inferred from homology"/>
<dbReference type="AlphaFoldDB" id="A0A5B8SME7"/>
<feature type="binding site" evidence="8">
    <location>
        <position position="105"/>
    </location>
    <ligand>
        <name>Mg(2+)</name>
        <dbReference type="ChEBI" id="CHEBI:18420"/>
    </ligand>
</feature>
<dbReference type="PANTHER" id="PTHR33653">
    <property type="entry name" value="RIBONUCLEASE VAPC2"/>
    <property type="match status" value="1"/>
</dbReference>
<dbReference type="RefSeq" id="WP_147183327.1">
    <property type="nucleotide sequence ID" value="NZ_CP042382.1"/>
</dbReference>
<dbReference type="InterPro" id="IPR029060">
    <property type="entry name" value="PIN-like_dom_sf"/>
</dbReference>
<keyword evidence="3 8" id="KW-0540">Nuclease</keyword>
<evidence type="ECO:0000313" key="10">
    <source>
        <dbReference type="EMBL" id="QEA38259.1"/>
    </source>
</evidence>
<evidence type="ECO:0000256" key="1">
    <source>
        <dbReference type="ARBA" id="ARBA00001946"/>
    </source>
</evidence>
<name>A0A5B8SME7_9GAMM</name>
<dbReference type="SUPFAM" id="SSF88723">
    <property type="entry name" value="PIN domain-like"/>
    <property type="match status" value="1"/>
</dbReference>
<evidence type="ECO:0000256" key="4">
    <source>
        <dbReference type="ARBA" id="ARBA00022723"/>
    </source>
</evidence>
<dbReference type="Proteomes" id="UP000321272">
    <property type="component" value="Chromosome"/>
</dbReference>
<sequence>MHYLVDTCVISEIVKPSPAPQVVEWLVNVEEDRLFLSVLTIGELQKGISALAAGRKRQRLQTWLDQELTRRFERRLLPIDQETAQEWGVISAQARLKGLAAPVIDTLLAATARRHNLVLITRNLRDFTPFDVRLFNPWQLD</sequence>
<evidence type="ECO:0000313" key="11">
    <source>
        <dbReference type="Proteomes" id="UP000321272"/>
    </source>
</evidence>
<dbReference type="GO" id="GO:0000287">
    <property type="term" value="F:magnesium ion binding"/>
    <property type="evidence" value="ECO:0007669"/>
    <property type="project" value="UniProtKB-UniRule"/>
</dbReference>
<dbReference type="GO" id="GO:0004540">
    <property type="term" value="F:RNA nuclease activity"/>
    <property type="evidence" value="ECO:0007669"/>
    <property type="project" value="InterPro"/>
</dbReference>
<comment type="function">
    <text evidence="8">Toxic component of a toxin-antitoxin (TA) system. An RNase.</text>
</comment>
<dbReference type="OrthoDB" id="9804823at2"/>
<protein>
    <recommendedName>
        <fullName evidence="8">Ribonuclease VapC</fullName>
        <shortName evidence="8">RNase VapC</shortName>
        <ecNumber evidence="8">3.1.-.-</ecNumber>
    </recommendedName>
    <alternativeName>
        <fullName evidence="8">Toxin VapC</fullName>
    </alternativeName>
</protein>
<evidence type="ECO:0000256" key="8">
    <source>
        <dbReference type="HAMAP-Rule" id="MF_00265"/>
    </source>
</evidence>
<accession>A0A5B8SME7</accession>
<dbReference type="HAMAP" id="MF_00265">
    <property type="entry name" value="VapC_Nob1"/>
    <property type="match status" value="1"/>
</dbReference>
<evidence type="ECO:0000256" key="3">
    <source>
        <dbReference type="ARBA" id="ARBA00022722"/>
    </source>
</evidence>
<dbReference type="InterPro" id="IPR002716">
    <property type="entry name" value="PIN_dom"/>
</dbReference>
<keyword evidence="6 8" id="KW-0460">Magnesium</keyword>
<dbReference type="InterPro" id="IPR050556">
    <property type="entry name" value="Type_II_TA_system_RNase"/>
</dbReference>
<dbReference type="GO" id="GO:0016787">
    <property type="term" value="F:hydrolase activity"/>
    <property type="evidence" value="ECO:0007669"/>
    <property type="project" value="UniProtKB-KW"/>
</dbReference>
<organism evidence="10 11">
    <name type="scientific">Pistricoccus aurantiacus</name>
    <dbReference type="NCBI Taxonomy" id="1883414"/>
    <lineage>
        <taxon>Bacteria</taxon>
        <taxon>Pseudomonadati</taxon>
        <taxon>Pseudomonadota</taxon>
        <taxon>Gammaproteobacteria</taxon>
        <taxon>Oceanospirillales</taxon>
        <taxon>Halomonadaceae</taxon>
        <taxon>Pistricoccus</taxon>
    </lineage>
</organism>
<dbReference type="EMBL" id="CP042382">
    <property type="protein sequence ID" value="QEA38259.1"/>
    <property type="molecule type" value="Genomic_DNA"/>
</dbReference>
<dbReference type="InterPro" id="IPR022907">
    <property type="entry name" value="VapC_family"/>
</dbReference>
<keyword evidence="5 8" id="KW-0378">Hydrolase</keyword>